<organism evidence="1 2">
    <name type="scientific">Suillus plorans</name>
    <dbReference type="NCBI Taxonomy" id="116603"/>
    <lineage>
        <taxon>Eukaryota</taxon>
        <taxon>Fungi</taxon>
        <taxon>Dikarya</taxon>
        <taxon>Basidiomycota</taxon>
        <taxon>Agaricomycotina</taxon>
        <taxon>Agaricomycetes</taxon>
        <taxon>Agaricomycetidae</taxon>
        <taxon>Boletales</taxon>
        <taxon>Suillineae</taxon>
        <taxon>Suillaceae</taxon>
        <taxon>Suillus</taxon>
    </lineage>
</organism>
<dbReference type="AlphaFoldDB" id="A0A9P7AL71"/>
<sequence length="190" mass="22146">MGPWSAGPYHTGYYALLPVVELLCDEPTRWDLTYIILNRLRTLRQAVDDFLDDNDQRAIFHLKLEPVEWQILQDLEVVLEAPHAIQQSMSSESTPVLSCTIPAFERLVKKWKDLAQRFAHLAPFVAIGLTWTDKYHDRMNHTGAYGVAMFVDPAIRMSWMNDNWDMVRVNKARDYILELVRLFTLIKVQL</sequence>
<proteinExistence type="predicted"/>
<dbReference type="SUPFAM" id="SSF53098">
    <property type="entry name" value="Ribonuclease H-like"/>
    <property type="match status" value="1"/>
</dbReference>
<comment type="caution">
    <text evidence="1">The sequence shown here is derived from an EMBL/GenBank/DDBJ whole genome shotgun (WGS) entry which is preliminary data.</text>
</comment>
<dbReference type="InterPro" id="IPR012337">
    <property type="entry name" value="RNaseH-like_sf"/>
</dbReference>
<evidence type="ECO:0000313" key="1">
    <source>
        <dbReference type="EMBL" id="KAG1791709.1"/>
    </source>
</evidence>
<dbReference type="Proteomes" id="UP000719766">
    <property type="component" value="Unassembled WGS sequence"/>
</dbReference>
<dbReference type="EMBL" id="JABBWE010000041">
    <property type="protein sequence ID" value="KAG1791709.1"/>
    <property type="molecule type" value="Genomic_DNA"/>
</dbReference>
<evidence type="ECO:0000313" key="2">
    <source>
        <dbReference type="Proteomes" id="UP000719766"/>
    </source>
</evidence>
<gene>
    <name evidence="1" type="ORF">HD556DRAFT_1309773</name>
</gene>
<dbReference type="RefSeq" id="XP_041158474.1">
    <property type="nucleotide sequence ID" value="XM_041300327.1"/>
</dbReference>
<dbReference type="GeneID" id="64594091"/>
<name>A0A9P7AL71_9AGAM</name>
<protein>
    <submittedName>
        <fullName evidence="1">Ribonuclease H-like domain-containing protein</fullName>
    </submittedName>
</protein>
<dbReference type="OrthoDB" id="2790258at2759"/>
<reference evidence="1" key="1">
    <citation type="journal article" date="2020" name="New Phytol.">
        <title>Comparative genomics reveals dynamic genome evolution in host specialist ectomycorrhizal fungi.</title>
        <authorList>
            <person name="Lofgren L.A."/>
            <person name="Nguyen N.H."/>
            <person name="Vilgalys R."/>
            <person name="Ruytinx J."/>
            <person name="Liao H.L."/>
            <person name="Branco S."/>
            <person name="Kuo A."/>
            <person name="LaButti K."/>
            <person name="Lipzen A."/>
            <person name="Andreopoulos W."/>
            <person name="Pangilinan J."/>
            <person name="Riley R."/>
            <person name="Hundley H."/>
            <person name="Na H."/>
            <person name="Barry K."/>
            <person name="Grigoriev I.V."/>
            <person name="Stajich J.E."/>
            <person name="Kennedy P.G."/>
        </authorList>
    </citation>
    <scope>NUCLEOTIDE SEQUENCE</scope>
    <source>
        <strain evidence="1">S12</strain>
    </source>
</reference>
<accession>A0A9P7AL71</accession>
<keyword evidence="2" id="KW-1185">Reference proteome</keyword>